<organism evidence="3 4">
    <name type="scientific">Actinokineospora terrae</name>
    <dbReference type="NCBI Taxonomy" id="155974"/>
    <lineage>
        <taxon>Bacteria</taxon>
        <taxon>Bacillati</taxon>
        <taxon>Actinomycetota</taxon>
        <taxon>Actinomycetes</taxon>
        <taxon>Pseudonocardiales</taxon>
        <taxon>Pseudonocardiaceae</taxon>
        <taxon>Actinokineospora</taxon>
    </lineage>
</organism>
<dbReference type="AlphaFoldDB" id="A0A1H9TFU8"/>
<accession>A0A1H9TFU8</accession>
<dbReference type="STRING" id="155974.SAMN04487818_106246"/>
<evidence type="ECO:0000313" key="3">
    <source>
        <dbReference type="EMBL" id="SER95834.1"/>
    </source>
</evidence>
<evidence type="ECO:0000313" key="4">
    <source>
        <dbReference type="Proteomes" id="UP000199051"/>
    </source>
</evidence>
<keyword evidence="1" id="KW-1133">Transmembrane helix</keyword>
<evidence type="ECO:0000256" key="1">
    <source>
        <dbReference type="SAM" id="Phobius"/>
    </source>
</evidence>
<dbReference type="Pfam" id="PF26056">
    <property type="entry name" value="DUF8017"/>
    <property type="match status" value="1"/>
</dbReference>
<dbReference type="Proteomes" id="UP000199051">
    <property type="component" value="Unassembled WGS sequence"/>
</dbReference>
<feature type="domain" description="DUF8017" evidence="2">
    <location>
        <begin position="71"/>
        <end position="251"/>
    </location>
</feature>
<reference evidence="4" key="1">
    <citation type="submission" date="2016-10" db="EMBL/GenBank/DDBJ databases">
        <authorList>
            <person name="Varghese N."/>
            <person name="Submissions S."/>
        </authorList>
    </citation>
    <scope>NUCLEOTIDE SEQUENCE [LARGE SCALE GENOMIC DNA]</scope>
    <source>
        <strain evidence="4">DSM 44260</strain>
    </source>
</reference>
<protein>
    <recommendedName>
        <fullName evidence="2">DUF8017 domain-containing protein</fullName>
    </recommendedName>
</protein>
<sequence>MLKLAVGCGGGWLDYGHGVRNQRVAIAGLSLAVVGVVLGAVVVLGAGEDESGAPRVTAVPLTRTRAASPASPSRAGWQVVDDADTGLRYEVPSEWALAPDTETLESSSGTVLGHLTDFGTYLCQGAEYGRAFSGSGRVEGDPADVATEVAAAIAADQYSDGSQTAKVTLSRPTPVVRDGARGTVIRAEAEVMADEVADSCAGTRGVVTVIALATAVGTSVVVLGADTDDRGPAVPLADPDALRGISDSVRPRG</sequence>
<keyword evidence="4" id="KW-1185">Reference proteome</keyword>
<feature type="transmembrane region" description="Helical" evidence="1">
    <location>
        <begin position="24"/>
        <end position="46"/>
    </location>
</feature>
<gene>
    <name evidence="3" type="ORF">SAMN04487818_106246</name>
</gene>
<keyword evidence="1" id="KW-0472">Membrane</keyword>
<name>A0A1H9TFU8_9PSEU</name>
<proteinExistence type="predicted"/>
<dbReference type="EMBL" id="FOGI01000006">
    <property type="protein sequence ID" value="SER95834.1"/>
    <property type="molecule type" value="Genomic_DNA"/>
</dbReference>
<dbReference type="InterPro" id="IPR058330">
    <property type="entry name" value="DUF8017"/>
</dbReference>
<evidence type="ECO:0000259" key="2">
    <source>
        <dbReference type="Pfam" id="PF26056"/>
    </source>
</evidence>
<keyword evidence="1" id="KW-0812">Transmembrane</keyword>